<feature type="compositionally biased region" description="Polar residues" evidence="3">
    <location>
        <begin position="162"/>
        <end position="174"/>
    </location>
</feature>
<keyword evidence="2" id="KW-0175">Coiled coil</keyword>
<dbReference type="InterPro" id="IPR026581">
    <property type="entry name" value="TCP10L/CENPJ"/>
</dbReference>
<comment type="similarity">
    <text evidence="1">Belongs to the TCP10 family.</text>
</comment>
<organism evidence="6 7">
    <name type="scientific">Zophobas morio</name>
    <dbReference type="NCBI Taxonomy" id="2755281"/>
    <lineage>
        <taxon>Eukaryota</taxon>
        <taxon>Metazoa</taxon>
        <taxon>Ecdysozoa</taxon>
        <taxon>Arthropoda</taxon>
        <taxon>Hexapoda</taxon>
        <taxon>Insecta</taxon>
        <taxon>Pterygota</taxon>
        <taxon>Neoptera</taxon>
        <taxon>Endopterygota</taxon>
        <taxon>Coleoptera</taxon>
        <taxon>Polyphaga</taxon>
        <taxon>Cucujiformia</taxon>
        <taxon>Tenebrionidae</taxon>
        <taxon>Zophobas</taxon>
    </lineage>
</organism>
<evidence type="ECO:0000256" key="2">
    <source>
        <dbReference type="SAM" id="Coils"/>
    </source>
</evidence>
<feature type="region of interest" description="Disordered" evidence="3">
    <location>
        <begin position="148"/>
        <end position="174"/>
    </location>
</feature>
<dbReference type="Gene3D" id="2.60.450.20">
    <property type="match status" value="1"/>
</dbReference>
<evidence type="ECO:0000259" key="5">
    <source>
        <dbReference type="Pfam" id="PF25779"/>
    </source>
</evidence>
<dbReference type="GO" id="GO:0060271">
    <property type="term" value="P:cilium assembly"/>
    <property type="evidence" value="ECO:0007669"/>
    <property type="project" value="TreeGrafter"/>
</dbReference>
<protein>
    <recommendedName>
        <fullName evidence="8">Centromere protein J</fullName>
    </recommendedName>
</protein>
<evidence type="ECO:0000256" key="1">
    <source>
        <dbReference type="ARBA" id="ARBA00005627"/>
    </source>
</evidence>
<dbReference type="InterPro" id="IPR058029">
    <property type="entry name" value="Tubulin-bd_CENPJ"/>
</dbReference>
<dbReference type="GO" id="GO:0015631">
    <property type="term" value="F:tubulin binding"/>
    <property type="evidence" value="ECO:0007669"/>
    <property type="project" value="TreeGrafter"/>
</dbReference>
<sequence length="758" mass="85712">MSLSPSDILQRLKQLKLWQESQDELLKKTKNLIDTSTASDYQTIEGLSDFDSTLNQSLKTPVNVESQVISPSKTFNELLEEKLAQDPGPEKAIPAIKRPFLKKGAGLERFKIKPRPQKTVKPVKASKKVATSVTPLRAPDLAIKPKATWTRADESSEHVKKINSQLNKSEGPSEQTLYEKQLEKELLIFEALEQRAEDSSFCSTNSSVVRILSSTPSKIQAKIQATIPEEKRVHWETQDTQSEDEIIETTLDKRDIAEILLRLKGLTESAKPKVPSIIDASDDEKWSSIEPSSDNTSISSTDLEATLRTSKCDIGVGTDNQNCAICGDKLQKTITDYETKIREVIQDKNAICEIKKQLDQREKDFLKKKRDFEDEKQDLVYELEAEKKKLLKEKQVFQTYMKESQNRPNKKERQEISNLKQEVADLTETLKLKESKNGMTQARLRNQIKQLEKENANLKDEVEKLTKENAKLSATQKLTRKSSDSKILHEINKNISKLAKTSKKTEIASKNNSLDTEDSFFEMETNRELEMQYENTFRNQVTRDVSKAAGNSIFNQSRLIAGVTCQCYQPNTLIVSGQSQHTLDDGSKQIKYSNGNLKTVSPDGNFITVQYFNGDKQETNLLDGTVKYFFAGKGICQTTYPDGVEMVEFPEGILEKRYPDGKCEITLPDGVTQTTFRDGTQETKYTDGSVVKINTSGDKTLLLPNGQKEIETKEFKRREYPDGTVKILYPDGTQETKYANGRIRIKDGNGTLIVDTQS</sequence>
<dbReference type="InterPro" id="IPR009852">
    <property type="entry name" value="CENPJ_C_dom"/>
</dbReference>
<dbReference type="Proteomes" id="UP001168821">
    <property type="component" value="Unassembled WGS sequence"/>
</dbReference>
<evidence type="ECO:0008006" key="8">
    <source>
        <dbReference type="Google" id="ProtNLM"/>
    </source>
</evidence>
<evidence type="ECO:0000313" key="6">
    <source>
        <dbReference type="EMBL" id="KAJ3651109.1"/>
    </source>
</evidence>
<dbReference type="GO" id="GO:0061511">
    <property type="term" value="P:centriole elongation"/>
    <property type="evidence" value="ECO:0007669"/>
    <property type="project" value="TreeGrafter"/>
</dbReference>
<feature type="coiled-coil region" evidence="2">
    <location>
        <begin position="355"/>
        <end position="475"/>
    </location>
</feature>
<dbReference type="InterPro" id="IPR047002">
    <property type="entry name" value="Tcp10_C_sf"/>
</dbReference>
<accession>A0AA38I9C1</accession>
<dbReference type="Pfam" id="PF07202">
    <property type="entry name" value="Tcp10_C"/>
    <property type="match status" value="2"/>
</dbReference>
<evidence type="ECO:0000256" key="3">
    <source>
        <dbReference type="SAM" id="MobiDB-lite"/>
    </source>
</evidence>
<gene>
    <name evidence="6" type="ORF">Zmor_017168</name>
</gene>
<name>A0AA38I9C1_9CUCU</name>
<feature type="domain" description="CENPJ tubulin-binding region" evidence="5">
    <location>
        <begin position="71"/>
        <end position="111"/>
    </location>
</feature>
<evidence type="ECO:0000313" key="7">
    <source>
        <dbReference type="Proteomes" id="UP001168821"/>
    </source>
</evidence>
<proteinExistence type="inferred from homology"/>
<comment type="caution">
    <text evidence="6">The sequence shown here is derived from an EMBL/GenBank/DDBJ whole genome shotgun (WGS) entry which is preliminary data.</text>
</comment>
<dbReference type="GO" id="GO:0005814">
    <property type="term" value="C:centriole"/>
    <property type="evidence" value="ECO:0007669"/>
    <property type="project" value="TreeGrafter"/>
</dbReference>
<evidence type="ECO:0000259" key="4">
    <source>
        <dbReference type="Pfam" id="PF07202"/>
    </source>
</evidence>
<reference evidence="6" key="1">
    <citation type="journal article" date="2023" name="G3 (Bethesda)">
        <title>Whole genome assemblies of Zophobas morio and Tenebrio molitor.</title>
        <authorList>
            <person name="Kaur S."/>
            <person name="Stinson S.A."/>
            <person name="diCenzo G.C."/>
        </authorList>
    </citation>
    <scope>NUCLEOTIDE SEQUENCE</scope>
    <source>
        <strain evidence="6">QUZm001</strain>
    </source>
</reference>
<dbReference type="AlphaFoldDB" id="A0AA38I9C1"/>
<dbReference type="PANTHER" id="PTHR10331">
    <property type="entry name" value="T COMPLEX PROTEIN 10"/>
    <property type="match status" value="1"/>
</dbReference>
<dbReference type="EMBL" id="JALNTZ010000005">
    <property type="protein sequence ID" value="KAJ3651109.1"/>
    <property type="molecule type" value="Genomic_DNA"/>
</dbReference>
<dbReference type="PANTHER" id="PTHR10331:SF6">
    <property type="entry name" value="SPINDLE ASSEMBLY ABNORMAL 4"/>
    <property type="match status" value="1"/>
</dbReference>
<dbReference type="GO" id="GO:0005813">
    <property type="term" value="C:centrosome"/>
    <property type="evidence" value="ECO:0007669"/>
    <property type="project" value="TreeGrafter"/>
</dbReference>
<feature type="compositionally biased region" description="Basic and acidic residues" evidence="3">
    <location>
        <begin position="151"/>
        <end position="160"/>
    </location>
</feature>
<keyword evidence="7" id="KW-1185">Reference proteome</keyword>
<feature type="domain" description="Centromere protein J C-terminal" evidence="4">
    <location>
        <begin position="678"/>
        <end position="710"/>
    </location>
</feature>
<dbReference type="Pfam" id="PF25779">
    <property type="entry name" value="Tubulin-bind_CPAP"/>
    <property type="match status" value="1"/>
</dbReference>
<feature type="domain" description="Centromere protein J C-terminal" evidence="4">
    <location>
        <begin position="714"/>
        <end position="745"/>
    </location>
</feature>